<evidence type="ECO:0000313" key="1">
    <source>
        <dbReference type="EMBL" id="MBU5486476.1"/>
    </source>
</evidence>
<protein>
    <submittedName>
        <fullName evidence="1">DNA-packaging protein</fullName>
    </submittedName>
</protein>
<comment type="caution">
    <text evidence="1">The sequence shown here is derived from an EMBL/GenBank/DDBJ whole genome shotgun (WGS) entry which is preliminary data.</text>
</comment>
<accession>A0ABS6EP98</accession>
<evidence type="ECO:0000313" key="2">
    <source>
        <dbReference type="Proteomes" id="UP000726170"/>
    </source>
</evidence>
<proteinExistence type="predicted"/>
<keyword evidence="2" id="KW-1185">Reference proteome</keyword>
<gene>
    <name evidence="1" type="ORF">KQI86_19430</name>
</gene>
<dbReference type="EMBL" id="JAHLQF010000006">
    <property type="protein sequence ID" value="MBU5486476.1"/>
    <property type="molecule type" value="Genomic_DNA"/>
</dbReference>
<dbReference type="Proteomes" id="UP000726170">
    <property type="component" value="Unassembled WGS sequence"/>
</dbReference>
<organism evidence="1 2">
    <name type="scientific">Clostridium mobile</name>
    <dbReference type="NCBI Taxonomy" id="2841512"/>
    <lineage>
        <taxon>Bacteria</taxon>
        <taxon>Bacillati</taxon>
        <taxon>Bacillota</taxon>
        <taxon>Clostridia</taxon>
        <taxon>Eubacteriales</taxon>
        <taxon>Clostridiaceae</taxon>
        <taxon>Clostridium</taxon>
    </lineage>
</organism>
<dbReference type="RefSeq" id="WP_216441074.1">
    <property type="nucleotide sequence ID" value="NZ_JAHLQF010000006.1"/>
</dbReference>
<name>A0ABS6EP98_9CLOT</name>
<dbReference type="InterPro" id="IPR021146">
    <property type="entry name" value="Phage_gp6-like_head-tail"/>
</dbReference>
<dbReference type="Pfam" id="PF05135">
    <property type="entry name" value="Phage_connect_1"/>
    <property type="match status" value="1"/>
</dbReference>
<sequence>MENDVLNLVKLRLGLKDDKLDDVIKSYIYEIKFKILNYCHIKTIPGDLMYLWATMTMDIVRVDQAYLDEISDTMSDNVKSINLGDTSVSFGASNEVTSTSKKSIDDIVLNYGKELRNFRKVKRS</sequence>
<reference evidence="1 2" key="1">
    <citation type="submission" date="2021-06" db="EMBL/GenBank/DDBJ databases">
        <authorList>
            <person name="Sun Q."/>
            <person name="Li D."/>
        </authorList>
    </citation>
    <scope>NUCLEOTIDE SEQUENCE [LARGE SCALE GENOMIC DNA]</scope>
    <source>
        <strain evidence="1 2">MSJ-11</strain>
    </source>
</reference>